<evidence type="ECO:0000256" key="2">
    <source>
        <dbReference type="ARBA" id="ARBA00022448"/>
    </source>
</evidence>
<dbReference type="eggNOG" id="arCOG00184">
    <property type="taxonomic scope" value="Archaea"/>
</dbReference>
<dbReference type="GO" id="GO:0016887">
    <property type="term" value="F:ATP hydrolysis activity"/>
    <property type="evidence" value="ECO:0007669"/>
    <property type="project" value="InterPro"/>
</dbReference>
<keyword evidence="2" id="KW-0813">Transport</keyword>
<dbReference type="AlphaFoldDB" id="M0MRU5"/>
<dbReference type="Proteomes" id="UP000011607">
    <property type="component" value="Unassembled WGS sequence"/>
</dbReference>
<accession>M0MRU5</accession>
<reference evidence="7 8" key="1">
    <citation type="journal article" date="2014" name="PLoS Genet.">
        <title>Phylogenetically driven sequencing of extremely halophilic archaea reveals strategies for static and dynamic osmo-response.</title>
        <authorList>
            <person name="Becker E.A."/>
            <person name="Seitzer P.M."/>
            <person name="Tritt A."/>
            <person name="Larsen D."/>
            <person name="Krusor M."/>
            <person name="Yao A.I."/>
            <person name="Wu D."/>
            <person name="Madern D."/>
            <person name="Eisen J.A."/>
            <person name="Darling A.E."/>
            <person name="Facciotti M.T."/>
        </authorList>
    </citation>
    <scope>NUCLEOTIDE SEQUENCE [LARGE SCALE GENOMIC DNA]</scope>
    <source>
        <strain evidence="7 8">JCM 10879</strain>
    </source>
</reference>
<dbReference type="PATRIC" id="fig|1227454.3.peg.7"/>
<evidence type="ECO:0000256" key="1">
    <source>
        <dbReference type="ARBA" id="ARBA00005417"/>
    </source>
</evidence>
<evidence type="ECO:0000256" key="4">
    <source>
        <dbReference type="ARBA" id="ARBA00022840"/>
    </source>
</evidence>
<dbReference type="NCBIfam" id="TIGR01727">
    <property type="entry name" value="oligo_HPY"/>
    <property type="match status" value="1"/>
</dbReference>
<dbReference type="InterPro" id="IPR003439">
    <property type="entry name" value="ABC_transporter-like_ATP-bd"/>
</dbReference>
<dbReference type="PROSITE" id="PS00211">
    <property type="entry name" value="ABC_TRANSPORTER_1"/>
    <property type="match status" value="1"/>
</dbReference>
<comment type="caution">
    <text evidence="7">The sequence shown here is derived from an EMBL/GenBank/DDBJ whole genome shotgun (WGS) entry which is preliminary data.</text>
</comment>
<dbReference type="InterPro" id="IPR027417">
    <property type="entry name" value="P-loop_NTPase"/>
</dbReference>
<evidence type="ECO:0000313" key="7">
    <source>
        <dbReference type="EMBL" id="EMA47180.1"/>
    </source>
</evidence>
<evidence type="ECO:0000256" key="3">
    <source>
        <dbReference type="ARBA" id="ARBA00022741"/>
    </source>
</evidence>
<feature type="domain" description="ABC transporter" evidence="6">
    <location>
        <begin position="14"/>
        <end position="264"/>
    </location>
</feature>
<dbReference type="GO" id="GO:0055085">
    <property type="term" value="P:transmembrane transport"/>
    <property type="evidence" value="ECO:0007669"/>
    <property type="project" value="UniProtKB-ARBA"/>
</dbReference>
<keyword evidence="3" id="KW-0547">Nucleotide-binding</keyword>
<feature type="region of interest" description="Disordered" evidence="5">
    <location>
        <begin position="314"/>
        <end position="336"/>
    </location>
</feature>
<dbReference type="RefSeq" id="WP_006670985.1">
    <property type="nucleotide sequence ID" value="NZ_AOMA01000002.1"/>
</dbReference>
<dbReference type="PROSITE" id="PS50893">
    <property type="entry name" value="ABC_TRANSPORTER_2"/>
    <property type="match status" value="1"/>
</dbReference>
<comment type="similarity">
    <text evidence="1">Belongs to the ABC transporter superfamily.</text>
</comment>
<evidence type="ECO:0000259" key="6">
    <source>
        <dbReference type="PROSITE" id="PS50893"/>
    </source>
</evidence>
<dbReference type="SMART" id="SM00382">
    <property type="entry name" value="AAA"/>
    <property type="match status" value="1"/>
</dbReference>
<dbReference type="GO" id="GO:0005524">
    <property type="term" value="F:ATP binding"/>
    <property type="evidence" value="ECO:0007669"/>
    <property type="project" value="UniProtKB-KW"/>
</dbReference>
<dbReference type="STRING" id="1227454.C446_00035"/>
<sequence length="336" mass="37164">MSDATDDRTDDPLLRVQNLEKYYPITGGLLKKKVGEVKAVDGVSFELGRGETLAIVGESGCGKTTLGKTVARLHEPTGGSILFDGQDIGTLSERELKPVRREIQVVYQDPTSSLNPRKRIKDIVAEPMTVHDIGTKAQRRERVVELLRRVDLPEDFRYRYPSELSGGQQQRVAIARALTLNPSLLVLDEPTSALDVSVQAKVISLLEELQDDLGLSYLMITHDLSLTKNIADRIGVMYLGKLMEKAPAASLFDDPQNPYTEQLLSAIPIVEESEAAYKPDRISIQGETPDPSDPPSGCSFHPRCHRTVDECSRTEPELVDVGPDHTSRCVHHDDTD</sequence>
<dbReference type="SUPFAM" id="SSF52540">
    <property type="entry name" value="P-loop containing nucleoside triphosphate hydrolases"/>
    <property type="match status" value="1"/>
</dbReference>
<evidence type="ECO:0000313" key="8">
    <source>
        <dbReference type="Proteomes" id="UP000011607"/>
    </source>
</evidence>
<gene>
    <name evidence="7" type="ORF">C446_00035</name>
</gene>
<dbReference type="EMBL" id="AOMA01000002">
    <property type="protein sequence ID" value="EMA47180.1"/>
    <property type="molecule type" value="Genomic_DNA"/>
</dbReference>
<dbReference type="PANTHER" id="PTHR43776">
    <property type="entry name" value="TRANSPORT ATP-BINDING PROTEIN"/>
    <property type="match status" value="1"/>
</dbReference>
<dbReference type="FunFam" id="3.40.50.300:FF:000016">
    <property type="entry name" value="Oligopeptide ABC transporter ATP-binding component"/>
    <property type="match status" value="1"/>
</dbReference>
<proteinExistence type="inferred from homology"/>
<protein>
    <submittedName>
        <fullName evidence="7">Dipeptide/oligopeptide/nickel ABC transporter ATP-binding protein</fullName>
    </submittedName>
</protein>
<dbReference type="OrthoDB" id="18209at2157"/>
<dbReference type="PANTHER" id="PTHR43776:SF7">
    <property type="entry name" value="D,D-DIPEPTIDE TRANSPORT ATP-BINDING PROTEIN DDPF-RELATED"/>
    <property type="match status" value="1"/>
</dbReference>
<dbReference type="InterPro" id="IPR003593">
    <property type="entry name" value="AAA+_ATPase"/>
</dbReference>
<dbReference type="Pfam" id="PF00005">
    <property type="entry name" value="ABC_tran"/>
    <property type="match status" value="1"/>
</dbReference>
<dbReference type="InterPro" id="IPR017871">
    <property type="entry name" value="ABC_transporter-like_CS"/>
</dbReference>
<dbReference type="GO" id="GO:0015833">
    <property type="term" value="P:peptide transport"/>
    <property type="evidence" value="ECO:0007669"/>
    <property type="project" value="InterPro"/>
</dbReference>
<evidence type="ECO:0000256" key="5">
    <source>
        <dbReference type="SAM" id="MobiDB-lite"/>
    </source>
</evidence>
<dbReference type="CDD" id="cd03257">
    <property type="entry name" value="ABC_NikE_OppD_transporters"/>
    <property type="match status" value="1"/>
</dbReference>
<dbReference type="Pfam" id="PF08352">
    <property type="entry name" value="oligo_HPY"/>
    <property type="match status" value="1"/>
</dbReference>
<dbReference type="Gene3D" id="3.40.50.300">
    <property type="entry name" value="P-loop containing nucleotide triphosphate hydrolases"/>
    <property type="match status" value="1"/>
</dbReference>
<organism evidence="7 8">
    <name type="scientific">Halobiforma nitratireducens JCM 10879</name>
    <dbReference type="NCBI Taxonomy" id="1227454"/>
    <lineage>
        <taxon>Archaea</taxon>
        <taxon>Methanobacteriati</taxon>
        <taxon>Methanobacteriota</taxon>
        <taxon>Stenosarchaea group</taxon>
        <taxon>Halobacteria</taxon>
        <taxon>Halobacteriales</taxon>
        <taxon>Natrialbaceae</taxon>
        <taxon>Halobiforma</taxon>
    </lineage>
</organism>
<name>M0MRU5_9EURY</name>
<keyword evidence="4 7" id="KW-0067">ATP-binding</keyword>
<dbReference type="InterPro" id="IPR013563">
    <property type="entry name" value="Oligopep_ABC_C"/>
</dbReference>
<keyword evidence="8" id="KW-1185">Reference proteome</keyword>
<dbReference type="InterPro" id="IPR050319">
    <property type="entry name" value="ABC_transp_ATP-bind"/>
</dbReference>